<evidence type="ECO:0000259" key="3">
    <source>
        <dbReference type="Pfam" id="PF13490"/>
    </source>
</evidence>
<feature type="transmembrane region" description="Helical" evidence="2">
    <location>
        <begin position="115"/>
        <end position="136"/>
    </location>
</feature>
<comment type="caution">
    <text evidence="4">The sequence shown here is derived from an EMBL/GenBank/DDBJ whole genome shotgun (WGS) entry which is preliminary data.</text>
</comment>
<dbReference type="InterPro" id="IPR027383">
    <property type="entry name" value="Znf_put"/>
</dbReference>
<evidence type="ECO:0000256" key="1">
    <source>
        <dbReference type="SAM" id="MobiDB-lite"/>
    </source>
</evidence>
<feature type="domain" description="Putative zinc-finger" evidence="3">
    <location>
        <begin position="44"/>
        <end position="64"/>
    </location>
</feature>
<keyword evidence="2" id="KW-0812">Transmembrane</keyword>
<name>A0ABR8AAM8_9CYAN</name>
<keyword evidence="2" id="KW-0472">Membrane</keyword>
<gene>
    <name evidence="4" type="ORF">H6G24_15915</name>
</gene>
<accession>A0ABR8AAM8</accession>
<dbReference type="Proteomes" id="UP000658514">
    <property type="component" value="Unassembled WGS sequence"/>
</dbReference>
<dbReference type="EMBL" id="JACJQH010000023">
    <property type="protein sequence ID" value="MBD2196963.1"/>
    <property type="molecule type" value="Genomic_DNA"/>
</dbReference>
<protein>
    <submittedName>
        <fullName evidence="4">Zf-HC2 domain-containing protein</fullName>
    </submittedName>
</protein>
<sequence length="208" mass="22840">MTTDSQFYDRSRLQIPENWADGIAMPTNESTGAMDDMMKRDRFELLSAYLDGELTAAERKQVEEWLANDASVKCLYARLLKLRQGLQAMPVPACEQPLEKTVQHVMARINRRSQLTWLFGGAAVAACVIGSLTGIIPGGNSKTLQLAQQRIEPTQTASEPAAVEEPASPLMVALNNPVVEIPKAAVTSPSKPANHQKPKQADWENNIN</sequence>
<keyword evidence="2" id="KW-1133">Transmembrane helix</keyword>
<keyword evidence="5" id="KW-1185">Reference proteome</keyword>
<proteinExistence type="predicted"/>
<dbReference type="RefSeq" id="WP_190543082.1">
    <property type="nucleotide sequence ID" value="NZ_CAWPNO010000055.1"/>
</dbReference>
<feature type="region of interest" description="Disordered" evidence="1">
    <location>
        <begin position="183"/>
        <end position="208"/>
    </location>
</feature>
<reference evidence="4 5" key="1">
    <citation type="journal article" date="2020" name="ISME J.">
        <title>Comparative genomics reveals insights into cyanobacterial evolution and habitat adaptation.</title>
        <authorList>
            <person name="Chen M.Y."/>
            <person name="Teng W.K."/>
            <person name="Zhao L."/>
            <person name="Hu C.X."/>
            <person name="Zhou Y.K."/>
            <person name="Han B.P."/>
            <person name="Song L.R."/>
            <person name="Shu W.S."/>
        </authorList>
    </citation>
    <scope>NUCLEOTIDE SEQUENCE [LARGE SCALE GENOMIC DNA]</scope>
    <source>
        <strain evidence="4 5">FACHB-288</strain>
    </source>
</reference>
<dbReference type="Pfam" id="PF13490">
    <property type="entry name" value="zf-HC2"/>
    <property type="match status" value="1"/>
</dbReference>
<evidence type="ECO:0000313" key="4">
    <source>
        <dbReference type="EMBL" id="MBD2196963.1"/>
    </source>
</evidence>
<organism evidence="4 5">
    <name type="scientific">Calothrix parietina FACHB-288</name>
    <dbReference type="NCBI Taxonomy" id="2692896"/>
    <lineage>
        <taxon>Bacteria</taxon>
        <taxon>Bacillati</taxon>
        <taxon>Cyanobacteriota</taxon>
        <taxon>Cyanophyceae</taxon>
        <taxon>Nostocales</taxon>
        <taxon>Calotrichaceae</taxon>
        <taxon>Calothrix</taxon>
    </lineage>
</organism>
<evidence type="ECO:0000256" key="2">
    <source>
        <dbReference type="SAM" id="Phobius"/>
    </source>
</evidence>
<evidence type="ECO:0000313" key="5">
    <source>
        <dbReference type="Proteomes" id="UP000658514"/>
    </source>
</evidence>